<dbReference type="InterPro" id="IPR050398">
    <property type="entry name" value="HssS/ArlS-like"/>
</dbReference>
<keyword evidence="13 14" id="KW-0472">Membrane</keyword>
<evidence type="ECO:0000256" key="3">
    <source>
        <dbReference type="ARBA" id="ARBA00012438"/>
    </source>
</evidence>
<dbReference type="SUPFAM" id="SSF55874">
    <property type="entry name" value="ATPase domain of HSP90 chaperone/DNA topoisomerase II/histidine kinase"/>
    <property type="match status" value="1"/>
</dbReference>
<dbReference type="GO" id="GO:0000155">
    <property type="term" value="F:phosphorelay sensor kinase activity"/>
    <property type="evidence" value="ECO:0007669"/>
    <property type="project" value="InterPro"/>
</dbReference>
<reference evidence="17 18" key="1">
    <citation type="submission" date="2016-11" db="EMBL/GenBank/DDBJ databases">
        <authorList>
            <person name="Jaros S."/>
            <person name="Januszkiewicz K."/>
            <person name="Wedrychowicz H."/>
        </authorList>
    </citation>
    <scope>NUCLEOTIDE SEQUENCE [LARGE SCALE GENOMIC DNA]</scope>
    <source>
        <strain evidence="17 18">DSM 10068</strain>
    </source>
</reference>
<evidence type="ECO:0000256" key="11">
    <source>
        <dbReference type="ARBA" id="ARBA00022989"/>
    </source>
</evidence>
<evidence type="ECO:0000256" key="6">
    <source>
        <dbReference type="ARBA" id="ARBA00022679"/>
    </source>
</evidence>
<evidence type="ECO:0000256" key="5">
    <source>
        <dbReference type="ARBA" id="ARBA00022553"/>
    </source>
</evidence>
<dbReference type="FunFam" id="1.10.287.130:FF:000001">
    <property type="entry name" value="Two-component sensor histidine kinase"/>
    <property type="match status" value="1"/>
</dbReference>
<dbReference type="InterPro" id="IPR036890">
    <property type="entry name" value="HATPase_C_sf"/>
</dbReference>
<dbReference type="SUPFAM" id="SSF158472">
    <property type="entry name" value="HAMP domain-like"/>
    <property type="match status" value="1"/>
</dbReference>
<dbReference type="STRING" id="1123282.SAMN02745823_02909"/>
<feature type="transmembrane region" description="Helical" evidence="14">
    <location>
        <begin position="21"/>
        <end position="40"/>
    </location>
</feature>
<evidence type="ECO:0000256" key="9">
    <source>
        <dbReference type="ARBA" id="ARBA00022777"/>
    </source>
</evidence>
<evidence type="ECO:0000256" key="2">
    <source>
        <dbReference type="ARBA" id="ARBA00004651"/>
    </source>
</evidence>
<dbReference type="EC" id="2.7.13.3" evidence="3"/>
<evidence type="ECO:0000256" key="12">
    <source>
        <dbReference type="ARBA" id="ARBA00023012"/>
    </source>
</evidence>
<evidence type="ECO:0000256" key="8">
    <source>
        <dbReference type="ARBA" id="ARBA00022741"/>
    </source>
</evidence>
<dbReference type="Gene3D" id="6.10.340.10">
    <property type="match status" value="1"/>
</dbReference>
<comment type="subcellular location">
    <subcellularLocation>
        <location evidence="2">Cell membrane</location>
        <topology evidence="2">Multi-pass membrane protein</topology>
    </subcellularLocation>
</comment>
<dbReference type="Pfam" id="PF00672">
    <property type="entry name" value="HAMP"/>
    <property type="match status" value="1"/>
</dbReference>
<dbReference type="SUPFAM" id="SSF47384">
    <property type="entry name" value="Homodimeric domain of signal transducing histidine kinase"/>
    <property type="match status" value="1"/>
</dbReference>
<dbReference type="Gene3D" id="1.10.287.130">
    <property type="match status" value="1"/>
</dbReference>
<dbReference type="InterPro" id="IPR005467">
    <property type="entry name" value="His_kinase_dom"/>
</dbReference>
<dbReference type="Pfam" id="PF02518">
    <property type="entry name" value="HATPase_c"/>
    <property type="match status" value="1"/>
</dbReference>
<dbReference type="CDD" id="cd00082">
    <property type="entry name" value="HisKA"/>
    <property type="match status" value="1"/>
</dbReference>
<evidence type="ECO:0000256" key="10">
    <source>
        <dbReference type="ARBA" id="ARBA00022840"/>
    </source>
</evidence>
<organism evidence="17 18">
    <name type="scientific">Sporobacter termitidis DSM 10068</name>
    <dbReference type="NCBI Taxonomy" id="1123282"/>
    <lineage>
        <taxon>Bacteria</taxon>
        <taxon>Bacillati</taxon>
        <taxon>Bacillota</taxon>
        <taxon>Clostridia</taxon>
        <taxon>Eubacteriales</taxon>
        <taxon>Oscillospiraceae</taxon>
        <taxon>Sporobacter</taxon>
    </lineage>
</organism>
<dbReference type="CDD" id="cd06225">
    <property type="entry name" value="HAMP"/>
    <property type="match status" value="1"/>
</dbReference>
<dbReference type="InterPro" id="IPR036097">
    <property type="entry name" value="HisK_dim/P_sf"/>
</dbReference>
<feature type="domain" description="Histidine kinase" evidence="15">
    <location>
        <begin position="260"/>
        <end position="475"/>
    </location>
</feature>
<evidence type="ECO:0000259" key="16">
    <source>
        <dbReference type="PROSITE" id="PS50885"/>
    </source>
</evidence>
<keyword evidence="11 14" id="KW-1133">Transmembrane helix</keyword>
<dbReference type="PANTHER" id="PTHR45528:SF1">
    <property type="entry name" value="SENSOR HISTIDINE KINASE CPXA"/>
    <property type="match status" value="1"/>
</dbReference>
<evidence type="ECO:0000313" key="18">
    <source>
        <dbReference type="Proteomes" id="UP000183995"/>
    </source>
</evidence>
<comment type="catalytic activity">
    <reaction evidence="1">
        <text>ATP + protein L-histidine = ADP + protein N-phospho-L-histidine.</text>
        <dbReference type="EC" id="2.7.13.3"/>
    </reaction>
</comment>
<dbReference type="InterPro" id="IPR004358">
    <property type="entry name" value="Sig_transdc_His_kin-like_C"/>
</dbReference>
<evidence type="ECO:0000256" key="1">
    <source>
        <dbReference type="ARBA" id="ARBA00000085"/>
    </source>
</evidence>
<evidence type="ECO:0000313" key="17">
    <source>
        <dbReference type="EMBL" id="SHI16266.1"/>
    </source>
</evidence>
<dbReference type="PROSITE" id="PS50885">
    <property type="entry name" value="HAMP"/>
    <property type="match status" value="1"/>
</dbReference>
<keyword evidence="9 17" id="KW-0418">Kinase</keyword>
<dbReference type="AlphaFoldDB" id="A0A1M5YW32"/>
<dbReference type="PRINTS" id="PR00344">
    <property type="entry name" value="BCTRLSENSOR"/>
</dbReference>
<dbReference type="OrthoDB" id="2359336at2"/>
<evidence type="ECO:0000259" key="15">
    <source>
        <dbReference type="PROSITE" id="PS50109"/>
    </source>
</evidence>
<dbReference type="InterPro" id="IPR003661">
    <property type="entry name" value="HisK_dim/P_dom"/>
</dbReference>
<protein>
    <recommendedName>
        <fullName evidence="3">histidine kinase</fullName>
        <ecNumber evidence="3">2.7.13.3</ecNumber>
    </recommendedName>
</protein>
<feature type="transmembrane region" description="Helical" evidence="14">
    <location>
        <begin position="173"/>
        <end position="198"/>
    </location>
</feature>
<evidence type="ECO:0000256" key="7">
    <source>
        <dbReference type="ARBA" id="ARBA00022692"/>
    </source>
</evidence>
<feature type="domain" description="HAMP" evidence="16">
    <location>
        <begin position="200"/>
        <end position="252"/>
    </location>
</feature>
<keyword evidence="4" id="KW-1003">Cell membrane</keyword>
<keyword evidence="6" id="KW-0808">Transferase</keyword>
<dbReference type="SMART" id="SM00304">
    <property type="entry name" value="HAMP"/>
    <property type="match status" value="1"/>
</dbReference>
<dbReference type="Gene3D" id="3.30.565.10">
    <property type="entry name" value="Histidine kinase-like ATPase, C-terminal domain"/>
    <property type="match status" value="1"/>
</dbReference>
<dbReference type="SMART" id="SM00387">
    <property type="entry name" value="HATPase_c"/>
    <property type="match status" value="1"/>
</dbReference>
<dbReference type="Gene3D" id="3.30.450.20">
    <property type="entry name" value="PAS domain"/>
    <property type="match status" value="1"/>
</dbReference>
<dbReference type="CDD" id="cd00075">
    <property type="entry name" value="HATPase"/>
    <property type="match status" value="1"/>
</dbReference>
<name>A0A1M5YW32_9FIRM</name>
<dbReference type="SMART" id="SM00388">
    <property type="entry name" value="HisKA"/>
    <property type="match status" value="1"/>
</dbReference>
<accession>A0A1M5YW32</accession>
<keyword evidence="10" id="KW-0067">ATP-binding</keyword>
<dbReference type="PANTHER" id="PTHR45528">
    <property type="entry name" value="SENSOR HISTIDINE KINASE CPXA"/>
    <property type="match status" value="1"/>
</dbReference>
<dbReference type="GO" id="GO:0005524">
    <property type="term" value="F:ATP binding"/>
    <property type="evidence" value="ECO:0007669"/>
    <property type="project" value="UniProtKB-KW"/>
</dbReference>
<dbReference type="Pfam" id="PF00512">
    <property type="entry name" value="HisKA"/>
    <property type="match status" value="1"/>
</dbReference>
<keyword evidence="5" id="KW-0597">Phosphoprotein</keyword>
<dbReference type="EMBL" id="FQXV01000011">
    <property type="protein sequence ID" value="SHI16266.1"/>
    <property type="molecule type" value="Genomic_DNA"/>
</dbReference>
<dbReference type="GO" id="GO:0005886">
    <property type="term" value="C:plasma membrane"/>
    <property type="evidence" value="ECO:0007669"/>
    <property type="project" value="UniProtKB-SubCell"/>
</dbReference>
<dbReference type="InterPro" id="IPR003594">
    <property type="entry name" value="HATPase_dom"/>
</dbReference>
<evidence type="ECO:0000256" key="13">
    <source>
        <dbReference type="ARBA" id="ARBA00023136"/>
    </source>
</evidence>
<keyword evidence="18" id="KW-1185">Reference proteome</keyword>
<evidence type="ECO:0000256" key="4">
    <source>
        <dbReference type="ARBA" id="ARBA00022475"/>
    </source>
</evidence>
<evidence type="ECO:0000256" key="14">
    <source>
        <dbReference type="SAM" id="Phobius"/>
    </source>
</evidence>
<dbReference type="RefSeq" id="WP_073080430.1">
    <property type="nucleotide sequence ID" value="NZ_FQXV01000011.1"/>
</dbReference>
<dbReference type="Proteomes" id="UP000183995">
    <property type="component" value="Unassembled WGS sequence"/>
</dbReference>
<gene>
    <name evidence="17" type="ORF">SAMN02745823_02909</name>
</gene>
<sequence>MRKNEKRHSSGLRQRWIRSSVLIVLITVLVVILAFSLFIYSNYYSTVQTGLETKAKTATDFFSNYVVKSNADYYDGAYRYTESFDDSDRLELQFIDTDGRVMRSTYGISAGSSPGTPDISRAISTGQISSWSGTAPSTGERIMSVSAPMRFSGNQVIGVMRYVTSLKLVDRQVIFSILAVVALGGVIMLLVVFINLVFIRSVIEPVSEITKMSKRIAQGSYGIQIKKDYHDEIGEMVDSINEMSLKIAQSEKVQTEFISSISHELRTPLTAITGWGETLIYNEHMDGETKKGIAIILKEARRLTKMVEELLEFTRMEDGRFTLNIEMIDIVAELEDSIFTYRELLHQDELELVYEPYMEEMPLIPGDPSRLKQVFLNLFDNAAKYGREGKRIEVSVDMDSAFVYIKIRDFGPGIPEDELDHVKMKFYKGSNAKERGSGIGLAVCDEIIRFHGGTLLLENAEGGGLCVTIKLPVSSSI</sequence>
<keyword evidence="8" id="KW-0547">Nucleotide-binding</keyword>
<dbReference type="InterPro" id="IPR003660">
    <property type="entry name" value="HAMP_dom"/>
</dbReference>
<dbReference type="PROSITE" id="PS50109">
    <property type="entry name" value="HIS_KIN"/>
    <property type="match status" value="1"/>
</dbReference>
<proteinExistence type="predicted"/>
<keyword evidence="7 14" id="KW-0812">Transmembrane</keyword>
<keyword evidence="12" id="KW-0902">Two-component regulatory system</keyword>